<organism evidence="3 4">
    <name type="scientific">Actinoplanes auranticolor</name>
    <dbReference type="NCBI Taxonomy" id="47988"/>
    <lineage>
        <taxon>Bacteria</taxon>
        <taxon>Bacillati</taxon>
        <taxon>Actinomycetota</taxon>
        <taxon>Actinomycetes</taxon>
        <taxon>Micromonosporales</taxon>
        <taxon>Micromonosporaceae</taxon>
        <taxon>Actinoplanes</taxon>
    </lineage>
</organism>
<comment type="caution">
    <text evidence="3">The sequence shown here is derived from an EMBL/GenBank/DDBJ whole genome shotgun (WGS) entry which is preliminary data.</text>
</comment>
<proteinExistence type="predicted"/>
<keyword evidence="4" id="KW-1185">Reference proteome</keyword>
<protein>
    <submittedName>
        <fullName evidence="3">Uncharacterized protein</fullName>
    </submittedName>
</protein>
<keyword evidence="2" id="KW-1133">Transmembrane helix</keyword>
<evidence type="ECO:0000313" key="3">
    <source>
        <dbReference type="EMBL" id="GIM78677.1"/>
    </source>
</evidence>
<feature type="region of interest" description="Disordered" evidence="1">
    <location>
        <begin position="123"/>
        <end position="167"/>
    </location>
</feature>
<feature type="transmembrane region" description="Helical" evidence="2">
    <location>
        <begin position="89"/>
        <end position="114"/>
    </location>
</feature>
<dbReference type="Proteomes" id="UP000681340">
    <property type="component" value="Unassembled WGS sequence"/>
</dbReference>
<evidence type="ECO:0000256" key="2">
    <source>
        <dbReference type="SAM" id="Phobius"/>
    </source>
</evidence>
<accession>A0A919SWI5</accession>
<name>A0A919SWI5_9ACTN</name>
<evidence type="ECO:0000256" key="1">
    <source>
        <dbReference type="SAM" id="MobiDB-lite"/>
    </source>
</evidence>
<reference evidence="3" key="1">
    <citation type="submission" date="2021-03" db="EMBL/GenBank/DDBJ databases">
        <title>Whole genome shotgun sequence of Actinoplanes auranticolor NBRC 12245.</title>
        <authorList>
            <person name="Komaki H."/>
            <person name="Tamura T."/>
        </authorList>
    </citation>
    <scope>NUCLEOTIDE SEQUENCE</scope>
    <source>
        <strain evidence="3">NBRC 12245</strain>
    </source>
</reference>
<evidence type="ECO:0000313" key="4">
    <source>
        <dbReference type="Proteomes" id="UP000681340"/>
    </source>
</evidence>
<dbReference type="EMBL" id="BOQL01000077">
    <property type="protein sequence ID" value="GIM78677.1"/>
    <property type="molecule type" value="Genomic_DNA"/>
</dbReference>
<gene>
    <name evidence="3" type="ORF">Aau02nite_82010</name>
</gene>
<dbReference type="AlphaFoldDB" id="A0A919SWI5"/>
<feature type="transmembrane region" description="Helical" evidence="2">
    <location>
        <begin position="12"/>
        <end position="38"/>
    </location>
</feature>
<keyword evidence="2" id="KW-0472">Membrane</keyword>
<keyword evidence="2" id="KW-0812">Transmembrane</keyword>
<sequence length="167" mass="16956">MSHPDVRVADMSVGYLFTGMLGHLPLLAVLIAGFVLVATRRERLGPRGTLLARLGLAALLLASLLQFAWQMVIPVLYESLDYSATQYGIVFGLIGLITSVISAAGVGLLIAAAVSRNPGPGFAGAPLDGSQPFAGPPPPGGQSYGNAPPGAQSYGAGDRPAGSPFAG</sequence>
<feature type="transmembrane region" description="Helical" evidence="2">
    <location>
        <begin position="50"/>
        <end position="69"/>
    </location>
</feature>